<proteinExistence type="predicted"/>
<organism evidence="6 7">
    <name type="scientific">Clavibacter michiganensis subsp. michiganensis</name>
    <dbReference type="NCBI Taxonomy" id="33013"/>
    <lineage>
        <taxon>Bacteria</taxon>
        <taxon>Bacillati</taxon>
        <taxon>Actinomycetota</taxon>
        <taxon>Actinomycetes</taxon>
        <taxon>Micrococcales</taxon>
        <taxon>Microbacteriaceae</taxon>
        <taxon>Clavibacter</taxon>
    </lineage>
</organism>
<keyword evidence="1" id="KW-0285">Flavoprotein</keyword>
<dbReference type="Gene3D" id="3.20.20.30">
    <property type="entry name" value="Luciferase-like domain"/>
    <property type="match status" value="1"/>
</dbReference>
<protein>
    <submittedName>
        <fullName evidence="6">Putative monooxygenase MoxC</fullName>
    </submittedName>
</protein>
<keyword evidence="2" id="KW-0288">FMN</keyword>
<reference evidence="6 7" key="1">
    <citation type="submission" date="2016-08" db="EMBL/GenBank/DDBJ databases">
        <title>Genome sequence of Clavibacter michiganensis subsp. michiganensis strain CASJ007.</title>
        <authorList>
            <person name="Thapa S.P."/>
            <person name="Coaker G."/>
        </authorList>
    </citation>
    <scope>NUCLEOTIDE SEQUENCE [LARGE SCALE GENOMIC DNA]</scope>
    <source>
        <strain evidence="6">CASJ007</strain>
    </source>
</reference>
<dbReference type="Proteomes" id="UP000195062">
    <property type="component" value="Unassembled WGS sequence"/>
</dbReference>
<keyword evidence="3" id="KW-0560">Oxidoreductase</keyword>
<name>A0A251XMQ3_CLAMM</name>
<evidence type="ECO:0000256" key="2">
    <source>
        <dbReference type="ARBA" id="ARBA00022643"/>
    </source>
</evidence>
<keyword evidence="4 6" id="KW-0503">Monooxygenase</keyword>
<gene>
    <name evidence="6" type="primary">moxC_1</name>
    <name evidence="6" type="ORF">CMMCAS07_07145</name>
</gene>
<accession>A0A251XMQ3</accession>
<dbReference type="InterPro" id="IPR051260">
    <property type="entry name" value="Diverse_substr_monoxygenases"/>
</dbReference>
<evidence type="ECO:0000256" key="3">
    <source>
        <dbReference type="ARBA" id="ARBA00023002"/>
    </source>
</evidence>
<evidence type="ECO:0000313" key="6">
    <source>
        <dbReference type="EMBL" id="OUE04706.1"/>
    </source>
</evidence>
<keyword evidence="7" id="KW-1185">Reference proteome</keyword>
<comment type="caution">
    <text evidence="6">The sequence shown here is derived from an EMBL/GenBank/DDBJ whole genome shotgun (WGS) entry which is preliminary data.</text>
</comment>
<evidence type="ECO:0000259" key="5">
    <source>
        <dbReference type="Pfam" id="PF00296"/>
    </source>
</evidence>
<evidence type="ECO:0000313" key="7">
    <source>
        <dbReference type="Proteomes" id="UP000195062"/>
    </source>
</evidence>
<feature type="domain" description="Luciferase-like" evidence="5">
    <location>
        <begin position="38"/>
        <end position="262"/>
    </location>
</feature>
<dbReference type="EMBL" id="MDHH01000001">
    <property type="protein sequence ID" value="OUE04706.1"/>
    <property type="molecule type" value="Genomic_DNA"/>
</dbReference>
<dbReference type="SUPFAM" id="SSF51679">
    <property type="entry name" value="Bacterial luciferase-like"/>
    <property type="match status" value="1"/>
</dbReference>
<dbReference type="GO" id="GO:0016705">
    <property type="term" value="F:oxidoreductase activity, acting on paired donors, with incorporation or reduction of molecular oxygen"/>
    <property type="evidence" value="ECO:0007669"/>
    <property type="project" value="InterPro"/>
</dbReference>
<dbReference type="GO" id="GO:0004497">
    <property type="term" value="F:monooxygenase activity"/>
    <property type="evidence" value="ECO:0007669"/>
    <property type="project" value="UniProtKB-KW"/>
</dbReference>
<dbReference type="InterPro" id="IPR011251">
    <property type="entry name" value="Luciferase-like_dom"/>
</dbReference>
<evidence type="ECO:0000256" key="4">
    <source>
        <dbReference type="ARBA" id="ARBA00023033"/>
    </source>
</evidence>
<dbReference type="AlphaFoldDB" id="A0A251XMQ3"/>
<dbReference type="PANTHER" id="PTHR30011:SF16">
    <property type="entry name" value="C2H2 FINGER DOMAIN TRANSCRIPTION FACTOR (EUROFUNG)-RELATED"/>
    <property type="match status" value="1"/>
</dbReference>
<evidence type="ECO:0000256" key="1">
    <source>
        <dbReference type="ARBA" id="ARBA00022630"/>
    </source>
</evidence>
<dbReference type="Pfam" id="PF00296">
    <property type="entry name" value="Bac_luciferase"/>
    <property type="match status" value="1"/>
</dbReference>
<sequence>MARRQHLGWFLSRGFGPQGWGHPYREWNHDWTGPELYQQSARELEQAGFELIVMEDAVSLGSPETLDLRVRGAYGGPKHDPLLLAPWLFAATSRIGLVPTVNAGITPPYLAARQAQTLQHLSAGRFGINLVTDVGSARHVGLAPLPHDGAYDRADEWMEVVRRLWHSWDGGALVEDPATDRFADGSRLDAFQHRGAHFSVDGPLNAVPSAFGDPVIVSPGGSPRGLSFAGTQSDVQLGLAPLEPAELLAYRANVLDAAARTAADRAASGSCSS</sequence>
<dbReference type="InterPro" id="IPR036661">
    <property type="entry name" value="Luciferase-like_sf"/>
</dbReference>
<dbReference type="PANTHER" id="PTHR30011">
    <property type="entry name" value="ALKANESULFONATE MONOOXYGENASE-RELATED"/>
    <property type="match status" value="1"/>
</dbReference>